<dbReference type="AlphaFoldDB" id="A0A072U0X8"/>
<evidence type="ECO:0000313" key="5">
    <source>
        <dbReference type="Proteomes" id="UP000002051"/>
    </source>
</evidence>
<proteinExistence type="predicted"/>
<dbReference type="InterPro" id="IPR000999">
    <property type="entry name" value="RNase_III_dom"/>
</dbReference>
<keyword evidence="5" id="KW-1185">Reference proteome</keyword>
<sequence length="113" mass="12821">MHVETILLITILLENSLVHLLNFIINKNKKANLSHSITKTKNVTQTLTHTEDEDGDGRFNCSSGKDNWLHIPQQEALEDALTHTSYPESVSYERLEFVGDAREDNIYTTPSLP</sequence>
<dbReference type="HOGENOM" id="CLU_2137238_0_0_1"/>
<feature type="domain" description="RNase III" evidence="2">
    <location>
        <begin position="69"/>
        <end position="101"/>
    </location>
</feature>
<evidence type="ECO:0000313" key="3">
    <source>
        <dbReference type="EMBL" id="KEH19420.1"/>
    </source>
</evidence>
<dbReference type="Proteomes" id="UP000002051">
    <property type="component" value="Chromosome 8"/>
</dbReference>
<keyword evidence="1" id="KW-0732">Signal</keyword>
<name>A0A072U0X8_MEDTR</name>
<reference evidence="3 5" key="2">
    <citation type="journal article" date="2014" name="BMC Genomics">
        <title>An improved genome release (version Mt4.0) for the model legume Medicago truncatula.</title>
        <authorList>
            <person name="Tang H."/>
            <person name="Krishnakumar V."/>
            <person name="Bidwell S."/>
            <person name="Rosen B."/>
            <person name="Chan A."/>
            <person name="Zhou S."/>
            <person name="Gentzbittel L."/>
            <person name="Childs K.L."/>
            <person name="Yandell M."/>
            <person name="Gundlach H."/>
            <person name="Mayer K.F."/>
            <person name="Schwartz D.C."/>
            <person name="Town C.D."/>
        </authorList>
    </citation>
    <scope>GENOME REANNOTATION</scope>
    <source>
        <strain evidence="3">A17</strain>
        <strain evidence="4 5">cv. Jemalong A17</strain>
    </source>
</reference>
<reference evidence="4" key="3">
    <citation type="submission" date="2015-04" db="UniProtKB">
        <authorList>
            <consortium name="EnsemblPlants"/>
        </authorList>
    </citation>
    <scope>IDENTIFICATION</scope>
    <source>
        <strain evidence="4">cv. Jemalong A17</strain>
    </source>
</reference>
<dbReference type="EMBL" id="CM001224">
    <property type="protein sequence ID" value="KEH19420.1"/>
    <property type="molecule type" value="Genomic_DNA"/>
</dbReference>
<feature type="chain" id="PRO_5014499195" description="RNase III domain-containing protein" evidence="1">
    <location>
        <begin position="21"/>
        <end position="113"/>
    </location>
</feature>
<dbReference type="PROSITE" id="PS50142">
    <property type="entry name" value="RNASE_3_2"/>
    <property type="match status" value="1"/>
</dbReference>
<feature type="signal peptide" evidence="1">
    <location>
        <begin position="1"/>
        <end position="20"/>
    </location>
</feature>
<dbReference type="Gene3D" id="1.10.1520.10">
    <property type="entry name" value="Ribonuclease III domain"/>
    <property type="match status" value="1"/>
</dbReference>
<dbReference type="GO" id="GO:0004525">
    <property type="term" value="F:ribonuclease III activity"/>
    <property type="evidence" value="ECO:0007669"/>
    <property type="project" value="InterPro"/>
</dbReference>
<evidence type="ECO:0000259" key="2">
    <source>
        <dbReference type="PROSITE" id="PS50142"/>
    </source>
</evidence>
<evidence type="ECO:0000256" key="1">
    <source>
        <dbReference type="SAM" id="SignalP"/>
    </source>
</evidence>
<reference evidence="3 5" key="1">
    <citation type="journal article" date="2011" name="Nature">
        <title>The Medicago genome provides insight into the evolution of rhizobial symbioses.</title>
        <authorList>
            <person name="Young N.D."/>
            <person name="Debelle F."/>
            <person name="Oldroyd G.E."/>
            <person name="Geurts R."/>
            <person name="Cannon S.B."/>
            <person name="Udvardi M.K."/>
            <person name="Benedito V.A."/>
            <person name="Mayer K.F."/>
            <person name="Gouzy J."/>
            <person name="Schoof H."/>
            <person name="Van de Peer Y."/>
            <person name="Proost S."/>
            <person name="Cook D.R."/>
            <person name="Meyers B.C."/>
            <person name="Spannagl M."/>
            <person name="Cheung F."/>
            <person name="De Mita S."/>
            <person name="Krishnakumar V."/>
            <person name="Gundlach H."/>
            <person name="Zhou S."/>
            <person name="Mudge J."/>
            <person name="Bharti A.K."/>
            <person name="Murray J.D."/>
            <person name="Naoumkina M.A."/>
            <person name="Rosen B."/>
            <person name="Silverstein K.A."/>
            <person name="Tang H."/>
            <person name="Rombauts S."/>
            <person name="Zhao P.X."/>
            <person name="Zhou P."/>
            <person name="Barbe V."/>
            <person name="Bardou P."/>
            <person name="Bechner M."/>
            <person name="Bellec A."/>
            <person name="Berger A."/>
            <person name="Berges H."/>
            <person name="Bidwell S."/>
            <person name="Bisseling T."/>
            <person name="Choisne N."/>
            <person name="Couloux A."/>
            <person name="Denny R."/>
            <person name="Deshpande S."/>
            <person name="Dai X."/>
            <person name="Doyle J.J."/>
            <person name="Dudez A.M."/>
            <person name="Farmer A.D."/>
            <person name="Fouteau S."/>
            <person name="Franken C."/>
            <person name="Gibelin C."/>
            <person name="Gish J."/>
            <person name="Goldstein S."/>
            <person name="Gonzalez A.J."/>
            <person name="Green P.J."/>
            <person name="Hallab A."/>
            <person name="Hartog M."/>
            <person name="Hua A."/>
            <person name="Humphray S.J."/>
            <person name="Jeong D.H."/>
            <person name="Jing Y."/>
            <person name="Jocker A."/>
            <person name="Kenton S.M."/>
            <person name="Kim D.J."/>
            <person name="Klee K."/>
            <person name="Lai H."/>
            <person name="Lang C."/>
            <person name="Lin S."/>
            <person name="Macmil S.L."/>
            <person name="Magdelenat G."/>
            <person name="Matthews L."/>
            <person name="McCorrison J."/>
            <person name="Monaghan E.L."/>
            <person name="Mun J.H."/>
            <person name="Najar F.Z."/>
            <person name="Nicholson C."/>
            <person name="Noirot C."/>
            <person name="O'Bleness M."/>
            <person name="Paule C.R."/>
            <person name="Poulain J."/>
            <person name="Prion F."/>
            <person name="Qin B."/>
            <person name="Qu C."/>
            <person name="Retzel E.F."/>
            <person name="Riddle C."/>
            <person name="Sallet E."/>
            <person name="Samain S."/>
            <person name="Samson N."/>
            <person name="Sanders I."/>
            <person name="Saurat O."/>
            <person name="Scarpelli C."/>
            <person name="Schiex T."/>
            <person name="Segurens B."/>
            <person name="Severin A.J."/>
            <person name="Sherrier D.J."/>
            <person name="Shi R."/>
            <person name="Sims S."/>
            <person name="Singer S.R."/>
            <person name="Sinharoy S."/>
            <person name="Sterck L."/>
            <person name="Viollet A."/>
            <person name="Wang B.B."/>
            <person name="Wang K."/>
            <person name="Wang M."/>
            <person name="Wang X."/>
            <person name="Warfsmann J."/>
            <person name="Weissenbach J."/>
            <person name="White D.D."/>
            <person name="White J.D."/>
            <person name="Wiley G.B."/>
            <person name="Wincker P."/>
            <person name="Xing Y."/>
            <person name="Yang L."/>
            <person name="Yao Z."/>
            <person name="Ying F."/>
            <person name="Zhai J."/>
            <person name="Zhou L."/>
            <person name="Zuber A."/>
            <person name="Denarie J."/>
            <person name="Dixon R.A."/>
            <person name="May G.D."/>
            <person name="Schwartz D.C."/>
            <person name="Rogers J."/>
            <person name="Quetier F."/>
            <person name="Town C.D."/>
            <person name="Roe B.A."/>
        </authorList>
    </citation>
    <scope>NUCLEOTIDE SEQUENCE [LARGE SCALE GENOMIC DNA]</scope>
    <source>
        <strain evidence="3">A17</strain>
        <strain evidence="4 5">cv. Jemalong A17</strain>
    </source>
</reference>
<accession>A0A072U0X8</accession>
<dbReference type="SUPFAM" id="SSF69065">
    <property type="entry name" value="RNase III domain-like"/>
    <property type="match status" value="1"/>
</dbReference>
<dbReference type="GO" id="GO:0006396">
    <property type="term" value="P:RNA processing"/>
    <property type="evidence" value="ECO:0007669"/>
    <property type="project" value="InterPro"/>
</dbReference>
<protein>
    <recommendedName>
        <fullName evidence="2">RNase III domain-containing protein</fullName>
    </recommendedName>
</protein>
<evidence type="ECO:0000313" key="4">
    <source>
        <dbReference type="EnsemblPlants" id="KEH19420"/>
    </source>
</evidence>
<dbReference type="InterPro" id="IPR036389">
    <property type="entry name" value="RNase_III_sf"/>
</dbReference>
<gene>
    <name evidence="3" type="ordered locus">MTR_8g058935</name>
</gene>
<organism evidence="3 5">
    <name type="scientific">Medicago truncatula</name>
    <name type="common">Barrel medic</name>
    <name type="synonym">Medicago tribuloides</name>
    <dbReference type="NCBI Taxonomy" id="3880"/>
    <lineage>
        <taxon>Eukaryota</taxon>
        <taxon>Viridiplantae</taxon>
        <taxon>Streptophyta</taxon>
        <taxon>Embryophyta</taxon>
        <taxon>Tracheophyta</taxon>
        <taxon>Spermatophyta</taxon>
        <taxon>Magnoliopsida</taxon>
        <taxon>eudicotyledons</taxon>
        <taxon>Gunneridae</taxon>
        <taxon>Pentapetalae</taxon>
        <taxon>rosids</taxon>
        <taxon>fabids</taxon>
        <taxon>Fabales</taxon>
        <taxon>Fabaceae</taxon>
        <taxon>Papilionoideae</taxon>
        <taxon>50 kb inversion clade</taxon>
        <taxon>NPAAA clade</taxon>
        <taxon>Hologalegina</taxon>
        <taxon>IRL clade</taxon>
        <taxon>Trifolieae</taxon>
        <taxon>Medicago</taxon>
    </lineage>
</organism>
<dbReference type="EnsemblPlants" id="KEH19420">
    <property type="protein sequence ID" value="KEH19420"/>
    <property type="gene ID" value="MTR_8g058935"/>
</dbReference>
<dbReference type="PROSITE" id="PS00517">
    <property type="entry name" value="RNASE_3_1"/>
    <property type="match status" value="1"/>
</dbReference>